<organism evidence="3 4">
    <name type="scientific">Cardiocondyla obscurior</name>
    <dbReference type="NCBI Taxonomy" id="286306"/>
    <lineage>
        <taxon>Eukaryota</taxon>
        <taxon>Metazoa</taxon>
        <taxon>Ecdysozoa</taxon>
        <taxon>Arthropoda</taxon>
        <taxon>Hexapoda</taxon>
        <taxon>Insecta</taxon>
        <taxon>Pterygota</taxon>
        <taxon>Neoptera</taxon>
        <taxon>Endopterygota</taxon>
        <taxon>Hymenoptera</taxon>
        <taxon>Apocrita</taxon>
        <taxon>Aculeata</taxon>
        <taxon>Formicoidea</taxon>
        <taxon>Formicidae</taxon>
        <taxon>Myrmicinae</taxon>
        <taxon>Cardiocondyla</taxon>
    </lineage>
</organism>
<gene>
    <name evidence="3" type="ORF">PUN28_008834</name>
</gene>
<dbReference type="InterPro" id="IPR001148">
    <property type="entry name" value="CA_dom"/>
</dbReference>
<dbReference type="PANTHER" id="PTHR18952">
    <property type="entry name" value="CARBONIC ANHYDRASE"/>
    <property type="match status" value="1"/>
</dbReference>
<dbReference type="Proteomes" id="UP001430953">
    <property type="component" value="Unassembled WGS sequence"/>
</dbReference>
<dbReference type="GO" id="GO:0008270">
    <property type="term" value="F:zinc ion binding"/>
    <property type="evidence" value="ECO:0007669"/>
    <property type="project" value="InterPro"/>
</dbReference>
<dbReference type="PROSITE" id="PS51144">
    <property type="entry name" value="ALPHA_CA_2"/>
    <property type="match status" value="1"/>
</dbReference>
<feature type="domain" description="Alpha-carbonic anhydrase" evidence="2">
    <location>
        <begin position="24"/>
        <end position="284"/>
    </location>
</feature>
<dbReference type="PANTHER" id="PTHR18952:SF137">
    <property type="entry name" value="CARBONIC ANHYDRASE"/>
    <property type="match status" value="1"/>
</dbReference>
<dbReference type="SUPFAM" id="SSF51069">
    <property type="entry name" value="Carbonic anhydrase"/>
    <property type="match status" value="1"/>
</dbReference>
<evidence type="ECO:0000259" key="2">
    <source>
        <dbReference type="PROSITE" id="PS51144"/>
    </source>
</evidence>
<dbReference type="EMBL" id="JADYXP020000008">
    <property type="protein sequence ID" value="KAL0117695.1"/>
    <property type="molecule type" value="Genomic_DNA"/>
</dbReference>
<reference evidence="3 4" key="1">
    <citation type="submission" date="2023-03" db="EMBL/GenBank/DDBJ databases">
        <title>High recombination rates correlate with genetic variation in Cardiocondyla obscurior ants.</title>
        <authorList>
            <person name="Errbii M."/>
        </authorList>
    </citation>
    <scope>NUCLEOTIDE SEQUENCE [LARGE SCALE GENOMIC DNA]</scope>
    <source>
        <strain evidence="3">Alpha-2009</strain>
        <tissue evidence="3">Whole body</tissue>
    </source>
</reference>
<dbReference type="Gene3D" id="3.10.200.10">
    <property type="entry name" value="Alpha carbonic anhydrase"/>
    <property type="match status" value="1"/>
</dbReference>
<sequence>MHHILQVLTPTWFVFIFISRNGINGFGYSKREQHLWPQKYESCAGELQSPVAISTSKAIALPLPALEMVGYHDFLPTPQVLINNGRTVKLIVKKNATYERSPYIFGAILKQNQQYEMEELHFHWGIKNSKGAEHVLNGVRYPMEMHIVHRNTAYPNISHALRHEDGLVVVATFFQLQDEDNTLVRPLIQKLPDVQWAHTERSVNISITLASLIPSNTDVFYTYKGSLTTPPCSEVVTWIIFAIPTPLSVRQINTFRKLSNGEETLGDNFRLLQDIGQRKIYTRRLDSSLWAKDIKRNNSQLNITDLSWFWL</sequence>
<evidence type="ECO:0000313" key="4">
    <source>
        <dbReference type="Proteomes" id="UP001430953"/>
    </source>
</evidence>
<keyword evidence="4" id="KW-1185">Reference proteome</keyword>
<dbReference type="CDD" id="cd00326">
    <property type="entry name" value="alpha_CA"/>
    <property type="match status" value="1"/>
</dbReference>
<comment type="similarity">
    <text evidence="1">Belongs to the alpha-carbonic anhydrase family.</text>
</comment>
<dbReference type="InterPro" id="IPR023561">
    <property type="entry name" value="Carbonic_anhydrase_a-class"/>
</dbReference>
<dbReference type="SMART" id="SM01057">
    <property type="entry name" value="Carb_anhydrase"/>
    <property type="match status" value="1"/>
</dbReference>
<name>A0AAW2FR67_9HYME</name>
<dbReference type="GO" id="GO:0005737">
    <property type="term" value="C:cytoplasm"/>
    <property type="evidence" value="ECO:0007669"/>
    <property type="project" value="TreeGrafter"/>
</dbReference>
<protein>
    <recommendedName>
        <fullName evidence="2">Alpha-carbonic anhydrase domain-containing protein</fullName>
    </recommendedName>
</protein>
<proteinExistence type="inferred from homology"/>
<dbReference type="InterPro" id="IPR036398">
    <property type="entry name" value="CA_dom_sf"/>
</dbReference>
<accession>A0AAW2FR67</accession>
<comment type="caution">
    <text evidence="3">The sequence shown here is derived from an EMBL/GenBank/DDBJ whole genome shotgun (WGS) entry which is preliminary data.</text>
</comment>
<evidence type="ECO:0000256" key="1">
    <source>
        <dbReference type="ARBA" id="ARBA00010718"/>
    </source>
</evidence>
<dbReference type="AlphaFoldDB" id="A0AAW2FR67"/>
<dbReference type="Pfam" id="PF00194">
    <property type="entry name" value="Carb_anhydrase"/>
    <property type="match status" value="1"/>
</dbReference>
<evidence type="ECO:0000313" key="3">
    <source>
        <dbReference type="EMBL" id="KAL0117695.1"/>
    </source>
</evidence>
<dbReference type="GO" id="GO:0004089">
    <property type="term" value="F:carbonate dehydratase activity"/>
    <property type="evidence" value="ECO:0007669"/>
    <property type="project" value="InterPro"/>
</dbReference>